<dbReference type="InterPro" id="IPR051328">
    <property type="entry name" value="T7SS_ABC-Transporter"/>
</dbReference>
<comment type="caution">
    <text evidence="7">The sequence shown here is derived from an EMBL/GenBank/DDBJ whole genome shotgun (WGS) entry which is preliminary data.</text>
</comment>
<dbReference type="PANTHER" id="PTHR43077">
    <property type="entry name" value="TRANSPORT PERMEASE YVFS-RELATED"/>
    <property type="match status" value="1"/>
</dbReference>
<dbReference type="Pfam" id="PF12698">
    <property type="entry name" value="ABC2_membrane_3"/>
    <property type="match status" value="2"/>
</dbReference>
<name>A0A4Y3KIL6_9CELL</name>
<dbReference type="AlphaFoldDB" id="A0A4Y3KIL6"/>
<feature type="transmembrane region" description="Helical" evidence="5">
    <location>
        <begin position="768"/>
        <end position="788"/>
    </location>
</feature>
<protein>
    <recommendedName>
        <fullName evidence="6">ABC-2 type transporter transmembrane domain-containing protein</fullName>
    </recommendedName>
</protein>
<dbReference type="PANTHER" id="PTHR43077:SF5">
    <property type="entry name" value="PHAGE INFECTION PROTEIN"/>
    <property type="match status" value="1"/>
</dbReference>
<proteinExistence type="predicted"/>
<organism evidence="7 8">
    <name type="scientific">Cellulomonas gelida</name>
    <dbReference type="NCBI Taxonomy" id="1712"/>
    <lineage>
        <taxon>Bacteria</taxon>
        <taxon>Bacillati</taxon>
        <taxon>Actinomycetota</taxon>
        <taxon>Actinomycetes</taxon>
        <taxon>Micrococcales</taxon>
        <taxon>Cellulomonadaceae</taxon>
        <taxon>Cellulomonas</taxon>
    </lineage>
</organism>
<reference evidence="7 8" key="1">
    <citation type="submission" date="2019-06" db="EMBL/GenBank/DDBJ databases">
        <title>Whole genome shotgun sequence of Cellulomonas gelida NBRC 3748.</title>
        <authorList>
            <person name="Hosoyama A."/>
            <person name="Uohara A."/>
            <person name="Ohji S."/>
            <person name="Ichikawa N."/>
        </authorList>
    </citation>
    <scope>NUCLEOTIDE SEQUENCE [LARGE SCALE GENOMIC DNA]</scope>
    <source>
        <strain evidence="7 8">NBRC 3748</strain>
    </source>
</reference>
<evidence type="ECO:0000256" key="1">
    <source>
        <dbReference type="ARBA" id="ARBA00004141"/>
    </source>
</evidence>
<keyword evidence="3 5" id="KW-1133">Transmembrane helix</keyword>
<dbReference type="NCBIfam" id="TIGR03061">
    <property type="entry name" value="pip_yhgE_Nterm"/>
    <property type="match status" value="1"/>
</dbReference>
<feature type="transmembrane region" description="Helical" evidence="5">
    <location>
        <begin position="679"/>
        <end position="699"/>
    </location>
</feature>
<accession>A0A4Y3KIL6</accession>
<evidence type="ECO:0000256" key="4">
    <source>
        <dbReference type="ARBA" id="ARBA00023136"/>
    </source>
</evidence>
<evidence type="ECO:0000256" key="2">
    <source>
        <dbReference type="ARBA" id="ARBA00022692"/>
    </source>
</evidence>
<evidence type="ECO:0000313" key="7">
    <source>
        <dbReference type="EMBL" id="GEA83822.1"/>
    </source>
</evidence>
<dbReference type="NCBIfam" id="TIGR03062">
    <property type="entry name" value="pip_yhgE_Cterm"/>
    <property type="match status" value="1"/>
</dbReference>
<feature type="transmembrane region" description="Helical" evidence="5">
    <location>
        <begin position="652"/>
        <end position="673"/>
    </location>
</feature>
<dbReference type="InterPro" id="IPR011049">
    <property type="entry name" value="Serralysin-like_metalloprot_C"/>
</dbReference>
<dbReference type="NCBIfam" id="TIGR03057">
    <property type="entry name" value="xxxLxxG_by_4"/>
    <property type="match status" value="8"/>
</dbReference>
<dbReference type="InterPro" id="IPR017501">
    <property type="entry name" value="Phage_infect_YhgE_C"/>
</dbReference>
<dbReference type="Gene3D" id="3.40.1710.10">
    <property type="entry name" value="abc type-2 transporter like domain"/>
    <property type="match status" value="1"/>
</dbReference>
<dbReference type="GO" id="GO:0140359">
    <property type="term" value="F:ABC-type transporter activity"/>
    <property type="evidence" value="ECO:0007669"/>
    <property type="project" value="InterPro"/>
</dbReference>
<dbReference type="InterPro" id="IPR017500">
    <property type="entry name" value="Phage_infect_YhgE_N"/>
</dbReference>
<evidence type="ECO:0000313" key="8">
    <source>
        <dbReference type="Proteomes" id="UP000320461"/>
    </source>
</evidence>
<feature type="domain" description="ABC-2 type transporter transmembrane" evidence="6">
    <location>
        <begin position="26"/>
        <end position="159"/>
    </location>
</feature>
<gene>
    <name evidence="7" type="ORF">CGE01nite_10730</name>
</gene>
<feature type="transmembrane region" description="Helical" evidence="5">
    <location>
        <begin position="22"/>
        <end position="43"/>
    </location>
</feature>
<feature type="transmembrane region" description="Helical" evidence="5">
    <location>
        <begin position="611"/>
        <end position="631"/>
    </location>
</feature>
<dbReference type="SUPFAM" id="SSF101967">
    <property type="entry name" value="Adhesin YadA, collagen-binding domain"/>
    <property type="match status" value="1"/>
</dbReference>
<dbReference type="RefSeq" id="WP_141369462.1">
    <property type="nucleotide sequence ID" value="NZ_BJLQ01000008.1"/>
</dbReference>
<evidence type="ECO:0000256" key="3">
    <source>
        <dbReference type="ARBA" id="ARBA00022989"/>
    </source>
</evidence>
<keyword evidence="8" id="KW-1185">Reference proteome</keyword>
<dbReference type="InterPro" id="IPR013525">
    <property type="entry name" value="ABC2_TM"/>
</dbReference>
<keyword evidence="4 5" id="KW-0472">Membrane</keyword>
<feature type="transmembrane region" description="Helical" evidence="5">
    <location>
        <begin position="706"/>
        <end position="726"/>
    </location>
</feature>
<sequence length="807" mass="78964">MSALTSTGTELRRFRRGRLPRLAIAAIVLVPLLYGALYLWAFWDPMGNLDRLPVALVNADQGATLDGRELRAGDEVVDQLTSAGGLDWQVTDADAAATGVADGTYYFAVTVPEDFSSDITSASGDAPTAAQILVTYDDANSFLASTLGRSAMAQVQAAVSASVGEQAVDRVLVGLGDARDGFAQAADGALTLRTAAGDLGDGATQVADGAQRSADGAQQLATGAADLDAGATRLATGSADLAAGAVSAAAGAGDAASGAADLADGLGTLDSGARDLAAGARAAADGAGDLAGGASTLATSARTAADGAASLDSGAGTLAANLATASSGADSLRDGTARLATGVAALEDELTPVLGSVPDLRSGLGQLAGYLTARAQAGDATAGQLLAGLANQAGSLPSDDDLAALSAGLTTLRDGADDASSGAADLATGVVALSDGAQRLASGTHDLATGLDNLADGAGTLAAGAGTLAGGTEAVATGTGSLTDGTGAATAGAAALADGTARLSAGVASLADGSQTLASGAGRLADGSGTLADGTHTLADGTATLADGALRLADGSGRLTDGVGTLADALGDGQQAIPSGLATEARAATIASPVGVAETHVSRAEGFGEGFAPFFLPLALFVGALITWLLLRPLPTRALATPASGWRVTLAGFVPAMALGVAQVAVMLGVVHYGLGLHLSSAVGTIGFTLLVAAAFLALQQMLTAVLGPAAGKVAILALLMLQLASSGGTYPVETTPAFFRAINPFLPMSYAVTGLRQVITGTLDARLWVSVAVLTFVALGSLTITAWRAGRMRTWTLDRLHPALAI</sequence>
<dbReference type="EMBL" id="BJLQ01000008">
    <property type="protein sequence ID" value="GEA83822.1"/>
    <property type="molecule type" value="Genomic_DNA"/>
</dbReference>
<dbReference type="OrthoDB" id="9811483at2"/>
<evidence type="ECO:0000259" key="6">
    <source>
        <dbReference type="Pfam" id="PF12698"/>
    </source>
</evidence>
<dbReference type="Proteomes" id="UP000320461">
    <property type="component" value="Unassembled WGS sequence"/>
</dbReference>
<evidence type="ECO:0000256" key="5">
    <source>
        <dbReference type="SAM" id="Phobius"/>
    </source>
</evidence>
<feature type="domain" description="ABC-2 type transporter transmembrane" evidence="6">
    <location>
        <begin position="602"/>
        <end position="787"/>
    </location>
</feature>
<comment type="subcellular location">
    <subcellularLocation>
        <location evidence="1">Membrane</location>
        <topology evidence="1">Multi-pass membrane protein</topology>
    </subcellularLocation>
</comment>
<keyword evidence="2 5" id="KW-0812">Transmembrane</keyword>
<dbReference type="GO" id="GO:0016020">
    <property type="term" value="C:membrane"/>
    <property type="evidence" value="ECO:0007669"/>
    <property type="project" value="UniProtKB-SubCell"/>
</dbReference>
<dbReference type="InterPro" id="IPR023908">
    <property type="entry name" value="xxxLxxG_rpt"/>
</dbReference>